<dbReference type="EMBL" id="CAJPEX010010086">
    <property type="protein sequence ID" value="CAG0924993.1"/>
    <property type="molecule type" value="Genomic_DNA"/>
</dbReference>
<evidence type="ECO:0000313" key="2">
    <source>
        <dbReference type="EMBL" id="CAD7284841.1"/>
    </source>
</evidence>
<organism evidence="2">
    <name type="scientific">Notodromas monacha</name>
    <dbReference type="NCBI Taxonomy" id="399045"/>
    <lineage>
        <taxon>Eukaryota</taxon>
        <taxon>Metazoa</taxon>
        <taxon>Ecdysozoa</taxon>
        <taxon>Arthropoda</taxon>
        <taxon>Crustacea</taxon>
        <taxon>Oligostraca</taxon>
        <taxon>Ostracoda</taxon>
        <taxon>Podocopa</taxon>
        <taxon>Podocopida</taxon>
        <taxon>Cypridocopina</taxon>
        <taxon>Cypridoidea</taxon>
        <taxon>Cyprididae</taxon>
        <taxon>Notodromas</taxon>
    </lineage>
</organism>
<protein>
    <submittedName>
        <fullName evidence="2">Uncharacterized protein</fullName>
    </submittedName>
</protein>
<evidence type="ECO:0000313" key="3">
    <source>
        <dbReference type="Proteomes" id="UP000678499"/>
    </source>
</evidence>
<dbReference type="EMBL" id="OA892123">
    <property type="protein sequence ID" value="CAD7284841.1"/>
    <property type="molecule type" value="Genomic_DNA"/>
</dbReference>
<dbReference type="AlphaFoldDB" id="A0A7R9C055"/>
<dbReference type="Proteomes" id="UP000678499">
    <property type="component" value="Unassembled WGS sequence"/>
</dbReference>
<feature type="non-terminal residue" evidence="2">
    <location>
        <position position="1"/>
    </location>
</feature>
<evidence type="ECO:0000256" key="1">
    <source>
        <dbReference type="SAM" id="SignalP"/>
    </source>
</evidence>
<feature type="chain" id="PRO_5036210395" evidence="1">
    <location>
        <begin position="22"/>
        <end position="43"/>
    </location>
</feature>
<proteinExistence type="predicted"/>
<name>A0A7R9C055_9CRUS</name>
<reference evidence="2" key="1">
    <citation type="submission" date="2020-11" db="EMBL/GenBank/DDBJ databases">
        <authorList>
            <person name="Tran Van P."/>
        </authorList>
    </citation>
    <scope>NUCLEOTIDE SEQUENCE</scope>
</reference>
<keyword evidence="3" id="KW-1185">Reference proteome</keyword>
<sequence>MVHDTLTLVALAAVCAAVASAADADLTAAESKYVRRHGGYKGG</sequence>
<keyword evidence="1" id="KW-0732">Signal</keyword>
<gene>
    <name evidence="2" type="ORF">NMOB1V02_LOCUS12445</name>
</gene>
<feature type="signal peptide" evidence="1">
    <location>
        <begin position="1"/>
        <end position="21"/>
    </location>
</feature>
<accession>A0A7R9C055</accession>